<dbReference type="Pfam" id="PF00359">
    <property type="entry name" value="PTS_EIIA_2"/>
    <property type="match status" value="1"/>
</dbReference>
<dbReference type="Pfam" id="PF05524">
    <property type="entry name" value="PEP-utilisers_N"/>
    <property type="match status" value="1"/>
</dbReference>
<comment type="similarity">
    <text evidence="5">Belongs to the PEP-utilizing enzyme family.</text>
</comment>
<dbReference type="InterPro" id="IPR006318">
    <property type="entry name" value="PTS_EI-like"/>
</dbReference>
<dbReference type="InterPro" id="IPR050499">
    <property type="entry name" value="PEP-utilizing_PTS_enzyme"/>
</dbReference>
<dbReference type="InterPro" id="IPR035895">
    <property type="entry name" value="HPr-like_sf"/>
</dbReference>
<dbReference type="InterPro" id="IPR008731">
    <property type="entry name" value="PTS_EIN"/>
</dbReference>
<dbReference type="Gene3D" id="1.10.274.10">
    <property type="entry name" value="PtsI, HPr-binding domain"/>
    <property type="match status" value="1"/>
</dbReference>
<evidence type="ECO:0000256" key="7">
    <source>
        <dbReference type="ARBA" id="ARBA00015565"/>
    </source>
</evidence>
<dbReference type="PROSITE" id="PS00742">
    <property type="entry name" value="PEP_ENZYMES_2"/>
    <property type="match status" value="1"/>
</dbReference>
<keyword evidence="14" id="KW-0479">Metal-binding</keyword>
<evidence type="ECO:0000256" key="13">
    <source>
        <dbReference type="ARBA" id="ARBA00022683"/>
    </source>
</evidence>
<dbReference type="EMBL" id="JBHTJS010000035">
    <property type="protein sequence ID" value="MFD1008283.1"/>
    <property type="molecule type" value="Genomic_DNA"/>
</dbReference>
<comment type="caution">
    <text evidence="19">The sequence shown here is derived from an EMBL/GenBank/DDBJ whole genome shotgun (WGS) entry which is preliminary data.</text>
</comment>
<dbReference type="Gene3D" id="3.50.30.10">
    <property type="entry name" value="Phosphohistidine domain"/>
    <property type="match status" value="1"/>
</dbReference>
<keyword evidence="11" id="KW-0762">Sugar transport</keyword>
<proteinExistence type="inferred from homology"/>
<dbReference type="PROSITE" id="PS00372">
    <property type="entry name" value="PTS_EIIA_TYPE_2_HIS"/>
    <property type="match status" value="1"/>
</dbReference>
<evidence type="ECO:0000256" key="8">
    <source>
        <dbReference type="ARBA" id="ARBA00022448"/>
    </source>
</evidence>
<dbReference type="InterPro" id="IPR040442">
    <property type="entry name" value="Pyrv_kinase-like_dom_sf"/>
</dbReference>
<dbReference type="SUPFAM" id="SSF52009">
    <property type="entry name" value="Phosphohistidine domain"/>
    <property type="match status" value="1"/>
</dbReference>
<keyword evidence="13" id="KW-0598">Phosphotransferase system</keyword>
<evidence type="ECO:0000259" key="17">
    <source>
        <dbReference type="PROSITE" id="PS51094"/>
    </source>
</evidence>
<dbReference type="PRINTS" id="PR00107">
    <property type="entry name" value="PHOSPHOCPHPR"/>
</dbReference>
<dbReference type="NCBIfam" id="TIGR01003">
    <property type="entry name" value="PTS_HPr_family"/>
    <property type="match status" value="1"/>
</dbReference>
<dbReference type="InterPro" id="IPR000121">
    <property type="entry name" value="PEP_util_C"/>
</dbReference>
<dbReference type="InterPro" id="IPR002178">
    <property type="entry name" value="PTS_EIIA_type-2_dom"/>
</dbReference>
<keyword evidence="20" id="KW-1185">Reference proteome</keyword>
<evidence type="ECO:0000256" key="11">
    <source>
        <dbReference type="ARBA" id="ARBA00022597"/>
    </source>
</evidence>
<dbReference type="Gene3D" id="3.30.1340.10">
    <property type="entry name" value="HPr-like"/>
    <property type="match status" value="1"/>
</dbReference>
<keyword evidence="8" id="KW-0813">Transport</keyword>
<reference evidence="20" key="1">
    <citation type="journal article" date="2019" name="Int. J. Syst. Evol. Microbiol.">
        <title>The Global Catalogue of Microorganisms (GCM) 10K type strain sequencing project: providing services to taxonomists for standard genome sequencing and annotation.</title>
        <authorList>
            <consortium name="The Broad Institute Genomics Platform"/>
            <consortium name="The Broad Institute Genome Sequencing Center for Infectious Disease"/>
            <person name="Wu L."/>
            <person name="Ma J."/>
        </authorList>
    </citation>
    <scope>NUCLEOTIDE SEQUENCE [LARGE SCALE GENOMIC DNA]</scope>
    <source>
        <strain evidence="20">CCUG 60525</strain>
    </source>
</reference>
<dbReference type="InterPro" id="IPR002114">
    <property type="entry name" value="PTS_HPr_Ser_P_site"/>
</dbReference>
<comment type="subcellular location">
    <subcellularLocation>
        <location evidence="4">Cytoplasm</location>
    </subcellularLocation>
</comment>
<evidence type="ECO:0000256" key="2">
    <source>
        <dbReference type="ARBA" id="ARBA00001946"/>
    </source>
</evidence>
<dbReference type="PROSITE" id="PS00369">
    <property type="entry name" value="PTS_HPR_HIS"/>
    <property type="match status" value="1"/>
</dbReference>
<feature type="domain" description="PTS EIIA type-2" evidence="17">
    <location>
        <begin position="2"/>
        <end position="142"/>
    </location>
</feature>
<dbReference type="PANTHER" id="PTHR46244">
    <property type="entry name" value="PHOSPHOENOLPYRUVATE-PROTEIN PHOSPHOTRANSFERASE"/>
    <property type="match status" value="1"/>
</dbReference>
<dbReference type="InterPro" id="IPR001020">
    <property type="entry name" value="PTS_HPr_His_P_site"/>
</dbReference>
<gene>
    <name evidence="19" type="primary">ptsP</name>
    <name evidence="19" type="ORF">ACFQ1C_08965</name>
</gene>
<dbReference type="SUPFAM" id="SSF51621">
    <property type="entry name" value="Phosphoenolpyruvate/pyruvate domain"/>
    <property type="match status" value="1"/>
</dbReference>
<keyword evidence="12 19" id="KW-0808">Transferase</keyword>
<evidence type="ECO:0000256" key="5">
    <source>
        <dbReference type="ARBA" id="ARBA00007837"/>
    </source>
</evidence>
<comment type="catalytic activity">
    <reaction evidence="1">
        <text>L-histidyl-[protein] + phosphoenolpyruvate = N(pros)-phospho-L-histidyl-[protein] + pyruvate</text>
        <dbReference type="Rhea" id="RHEA:23880"/>
        <dbReference type="Rhea" id="RHEA-COMP:9745"/>
        <dbReference type="Rhea" id="RHEA-COMP:9746"/>
        <dbReference type="ChEBI" id="CHEBI:15361"/>
        <dbReference type="ChEBI" id="CHEBI:29979"/>
        <dbReference type="ChEBI" id="CHEBI:58702"/>
        <dbReference type="ChEBI" id="CHEBI:64837"/>
        <dbReference type="EC" id="2.7.3.9"/>
    </reaction>
</comment>
<keyword evidence="16" id="KW-0460">Magnesium</keyword>
<dbReference type="Gene3D" id="3.20.20.60">
    <property type="entry name" value="Phosphoenolpyruvate-binding domains"/>
    <property type="match status" value="1"/>
</dbReference>
<dbReference type="InterPro" id="IPR015813">
    <property type="entry name" value="Pyrv/PenolPyrv_kinase-like_dom"/>
</dbReference>
<dbReference type="Proteomes" id="UP001597048">
    <property type="component" value="Unassembled WGS sequence"/>
</dbReference>
<dbReference type="PROSITE" id="PS51094">
    <property type="entry name" value="PTS_EIIA_TYPE_2"/>
    <property type="match status" value="1"/>
</dbReference>
<accession>A0ABW3KGK7</accession>
<name>A0ABW3KGK7_9GAMM</name>
<evidence type="ECO:0000256" key="6">
    <source>
        <dbReference type="ARBA" id="ARBA00012232"/>
    </source>
</evidence>
<dbReference type="CDD" id="cd00367">
    <property type="entry name" value="PTS-HPr_like"/>
    <property type="match status" value="1"/>
</dbReference>
<evidence type="ECO:0000256" key="1">
    <source>
        <dbReference type="ARBA" id="ARBA00000683"/>
    </source>
</evidence>
<dbReference type="RefSeq" id="WP_379558265.1">
    <property type="nucleotide sequence ID" value="NZ_JBHTJS010000035.1"/>
</dbReference>
<dbReference type="GO" id="GO:0008965">
    <property type="term" value="F:phosphoenolpyruvate-protein phosphotransferase activity"/>
    <property type="evidence" value="ECO:0007669"/>
    <property type="project" value="UniProtKB-EC"/>
</dbReference>
<dbReference type="PROSITE" id="PS00589">
    <property type="entry name" value="PTS_HPR_SER"/>
    <property type="match status" value="1"/>
</dbReference>
<protein>
    <recommendedName>
        <fullName evidence="7">Multiphosphoryl transfer protein</fullName>
        <ecNumber evidence="6">2.7.3.9</ecNumber>
    </recommendedName>
</protein>
<dbReference type="PRINTS" id="PR01736">
    <property type="entry name" value="PHPHTRNFRASE"/>
</dbReference>
<dbReference type="PROSITE" id="PS51350">
    <property type="entry name" value="PTS_HPR_DOM"/>
    <property type="match status" value="1"/>
</dbReference>
<dbReference type="Pfam" id="PF00381">
    <property type="entry name" value="PTS-HPr"/>
    <property type="match status" value="1"/>
</dbReference>
<dbReference type="EC" id="2.7.3.9" evidence="6"/>
<evidence type="ECO:0000256" key="16">
    <source>
        <dbReference type="ARBA" id="ARBA00022842"/>
    </source>
</evidence>
<sequence>MLALSVEDIRTDVNLADKNAVIQALAQWLEQEGHVASGYQAGMLAREAKIATYLGQGIAIPHGTQECRHLIKKTGIKVLHLPQGVEWGGGEIAYLVLCIAARSDEHLDILKQLATTLSQGDLPTRIKAITQPQQILQLLQNTPALTPTPTITSELLRVEHIQTQLTLNSLLALTESAMTLMPCTVAEQARLKQTPSIHIGQGWWLSQNPADDGHTKAALVTPYTNSELMTQQPPVRGLLMLVIADLSHKVLLDQLLVWLKTEQGAELAAITQAHRLLAALQNGPPVNTSVSERVEQAAIVRNTHGIHARPGAILVQVAKQYAADVRVRNQDGDGQWVSAKSLMKMISLGTKSGHQLLFSAAGKDADLAVAALVNAVEQGLGETLPPLNGDIHADIEQQASPANEYDVTSSVAASLSAAASGSSNAPAAPASLTVPLQSPLAANTELTGVSAAGGIAIGPIFVDAPPQFNYLKQADDVSVERAALAAAISLARSDLAATQAQSNDEQGRNMLAMHRELLADSSLSFGVHKLINEGLSAAAAWWSETDTAATRQAANTDALLAERAADIRDVGRRVMAILCQSPVITPPDHPYIWVAQDIGPSQLVNLDPQRVLGIVTVSGGAFSHSAILASALGIPALAAVNETVMSLRSGTDAILNGDQGSLRINPDPQTLEQAQQQHQQTQQDAEQAWALRRLPAITEDQHSIEVGANLSGVNDASRVVMSGSDGVGLLRTEFVFMSQHSAPNLATQTALYRRLFDDLEGRPLLVRTLDVGGDKPLPYWPVAKEDNPFLGVRGIRLCMQRPELLATQIRALLTAANDRPVRIMFPMITDISEWRWAKRLVNEIQDEIKATQVELGIMIEVPAAALNAAVFAKEVDFFSIGTNDLTQYTLAIDRGNGEVAHLADALHPSVLQLIKMTVDAAHAQGKWVGVCGELAADTQALPVLLGLGIDKLSVSLKRVALIKEQVRRANFGACQQLAARALLAEDAPSVRRLLEKSV</sequence>
<dbReference type="InterPro" id="IPR036637">
    <property type="entry name" value="Phosphohistidine_dom_sf"/>
</dbReference>
<evidence type="ECO:0000313" key="20">
    <source>
        <dbReference type="Proteomes" id="UP001597048"/>
    </source>
</evidence>
<organism evidence="19 20">
    <name type="scientific">Oceanisphaera ostreae</name>
    <dbReference type="NCBI Taxonomy" id="914151"/>
    <lineage>
        <taxon>Bacteria</taxon>
        <taxon>Pseudomonadati</taxon>
        <taxon>Pseudomonadota</taxon>
        <taxon>Gammaproteobacteria</taxon>
        <taxon>Aeromonadales</taxon>
        <taxon>Aeromonadaceae</taxon>
        <taxon>Oceanisphaera</taxon>
    </lineage>
</organism>
<dbReference type="SUPFAM" id="SSF47831">
    <property type="entry name" value="Enzyme I of the PEP:sugar phosphotransferase system HPr-binding (sub)domain"/>
    <property type="match status" value="1"/>
</dbReference>
<evidence type="ECO:0000256" key="9">
    <source>
        <dbReference type="ARBA" id="ARBA00022490"/>
    </source>
</evidence>
<comment type="function">
    <text evidence="3">The phosphoenolpyruvate-dependent sugar phosphotransferase system (sugar PTS), a major carbohydrate active transport system, catalyzes the phosphorylation of incoming sugar substrates concomitantly with their translocation across the cell membrane. The enzyme II FruAB PTS system is involved in fructose transport.</text>
</comment>
<evidence type="ECO:0000259" key="18">
    <source>
        <dbReference type="PROSITE" id="PS51350"/>
    </source>
</evidence>
<keyword evidence="9" id="KW-0963">Cytoplasm</keyword>
<evidence type="ECO:0000256" key="4">
    <source>
        <dbReference type="ARBA" id="ARBA00004496"/>
    </source>
</evidence>
<dbReference type="Pfam" id="PF02896">
    <property type="entry name" value="PEP-utilizers_C"/>
    <property type="match status" value="1"/>
</dbReference>
<evidence type="ECO:0000256" key="10">
    <source>
        <dbReference type="ARBA" id="ARBA00022553"/>
    </source>
</evidence>
<dbReference type="Gene3D" id="3.40.930.10">
    <property type="entry name" value="Mannitol-specific EII, Chain A"/>
    <property type="match status" value="1"/>
</dbReference>
<dbReference type="NCBIfam" id="NF008319">
    <property type="entry name" value="PRK11109.1"/>
    <property type="match status" value="1"/>
</dbReference>
<dbReference type="CDD" id="cd00211">
    <property type="entry name" value="PTS_IIA_fru"/>
    <property type="match status" value="1"/>
</dbReference>
<dbReference type="InterPro" id="IPR008279">
    <property type="entry name" value="PEP-util_enz_mobile_dom"/>
</dbReference>
<evidence type="ECO:0000313" key="19">
    <source>
        <dbReference type="EMBL" id="MFD1008283.1"/>
    </source>
</evidence>
<dbReference type="Pfam" id="PF00391">
    <property type="entry name" value="PEP-utilizers"/>
    <property type="match status" value="1"/>
</dbReference>
<evidence type="ECO:0000256" key="12">
    <source>
        <dbReference type="ARBA" id="ARBA00022679"/>
    </source>
</evidence>
<dbReference type="InterPro" id="IPR016152">
    <property type="entry name" value="PTrfase/Anion_transptr"/>
</dbReference>
<evidence type="ECO:0000256" key="14">
    <source>
        <dbReference type="ARBA" id="ARBA00022723"/>
    </source>
</evidence>
<dbReference type="PANTHER" id="PTHR46244:SF6">
    <property type="entry name" value="PHOSPHOENOLPYRUVATE-PROTEIN PHOSPHOTRANSFERASE"/>
    <property type="match status" value="1"/>
</dbReference>
<dbReference type="NCBIfam" id="TIGR01417">
    <property type="entry name" value="PTS_I_fam"/>
    <property type="match status" value="1"/>
</dbReference>
<evidence type="ECO:0000256" key="15">
    <source>
        <dbReference type="ARBA" id="ARBA00022777"/>
    </source>
</evidence>
<comment type="cofactor">
    <cofactor evidence="2">
        <name>Mg(2+)</name>
        <dbReference type="ChEBI" id="CHEBI:18420"/>
    </cofactor>
</comment>
<dbReference type="SUPFAM" id="SSF55804">
    <property type="entry name" value="Phoshotransferase/anion transport protein"/>
    <property type="match status" value="1"/>
</dbReference>
<dbReference type="InterPro" id="IPR000032">
    <property type="entry name" value="HPr-like"/>
</dbReference>
<keyword evidence="15" id="KW-0418">Kinase</keyword>
<feature type="domain" description="HPr" evidence="18">
    <location>
        <begin position="293"/>
        <end position="383"/>
    </location>
</feature>
<dbReference type="InterPro" id="IPR036618">
    <property type="entry name" value="PtsI_HPr-bd_sf"/>
</dbReference>
<evidence type="ECO:0000256" key="3">
    <source>
        <dbReference type="ARBA" id="ARBA00003136"/>
    </source>
</evidence>
<keyword evidence="10" id="KW-0597">Phosphoprotein</keyword>
<dbReference type="InterPro" id="IPR023151">
    <property type="entry name" value="PEP_util_CS"/>
</dbReference>
<dbReference type="SUPFAM" id="SSF55594">
    <property type="entry name" value="HPr-like"/>
    <property type="match status" value="1"/>
</dbReference>